<reference evidence="2" key="1">
    <citation type="journal article" date="2023" name="bioRxiv">
        <title>Improved chromosome-level genome assembly for marigold (Tagetes erecta).</title>
        <authorList>
            <person name="Jiang F."/>
            <person name="Yuan L."/>
            <person name="Wang S."/>
            <person name="Wang H."/>
            <person name="Xu D."/>
            <person name="Wang A."/>
            <person name="Fan W."/>
        </authorList>
    </citation>
    <scope>NUCLEOTIDE SEQUENCE</scope>
    <source>
        <strain evidence="2">WSJ</strain>
        <tissue evidence="2">Leaf</tissue>
    </source>
</reference>
<evidence type="ECO:0000313" key="3">
    <source>
        <dbReference type="Proteomes" id="UP001229421"/>
    </source>
</evidence>
<dbReference type="Proteomes" id="UP001229421">
    <property type="component" value="Unassembled WGS sequence"/>
</dbReference>
<proteinExistence type="predicted"/>
<name>A0AAD8L1E2_TARER</name>
<feature type="transmembrane region" description="Helical" evidence="1">
    <location>
        <begin position="18"/>
        <end position="44"/>
    </location>
</feature>
<keyword evidence="3" id="KW-1185">Reference proteome</keyword>
<organism evidence="2 3">
    <name type="scientific">Tagetes erecta</name>
    <name type="common">African marigold</name>
    <dbReference type="NCBI Taxonomy" id="13708"/>
    <lineage>
        <taxon>Eukaryota</taxon>
        <taxon>Viridiplantae</taxon>
        <taxon>Streptophyta</taxon>
        <taxon>Embryophyta</taxon>
        <taxon>Tracheophyta</taxon>
        <taxon>Spermatophyta</taxon>
        <taxon>Magnoliopsida</taxon>
        <taxon>eudicotyledons</taxon>
        <taxon>Gunneridae</taxon>
        <taxon>Pentapetalae</taxon>
        <taxon>asterids</taxon>
        <taxon>campanulids</taxon>
        <taxon>Asterales</taxon>
        <taxon>Asteraceae</taxon>
        <taxon>Asteroideae</taxon>
        <taxon>Heliantheae alliance</taxon>
        <taxon>Tageteae</taxon>
        <taxon>Tagetes</taxon>
    </lineage>
</organism>
<evidence type="ECO:0000313" key="2">
    <source>
        <dbReference type="EMBL" id="KAK1432489.1"/>
    </source>
</evidence>
<gene>
    <name evidence="2" type="ORF">QVD17_09386</name>
</gene>
<keyword evidence="1" id="KW-0812">Transmembrane</keyword>
<sequence length="88" mass="9991">MICNNLDYSLCFCTKMCLFLGILVFTSLIVIVWLLSVLILELAVNGLNFGNQDRCFKHFDRKNNTSRFIGNIPRNGAPNNETVRYSGV</sequence>
<evidence type="ECO:0000256" key="1">
    <source>
        <dbReference type="SAM" id="Phobius"/>
    </source>
</evidence>
<comment type="caution">
    <text evidence="2">The sequence shown here is derived from an EMBL/GenBank/DDBJ whole genome shotgun (WGS) entry which is preliminary data.</text>
</comment>
<accession>A0AAD8L1E2</accession>
<keyword evidence="1" id="KW-1133">Transmembrane helix</keyword>
<keyword evidence="1" id="KW-0472">Membrane</keyword>
<protein>
    <submittedName>
        <fullName evidence="2">Uncharacterized protein</fullName>
    </submittedName>
</protein>
<dbReference type="EMBL" id="JAUHHV010000002">
    <property type="protein sequence ID" value="KAK1432489.1"/>
    <property type="molecule type" value="Genomic_DNA"/>
</dbReference>
<dbReference type="AlphaFoldDB" id="A0AAD8L1E2"/>